<evidence type="ECO:0008006" key="3">
    <source>
        <dbReference type="Google" id="ProtNLM"/>
    </source>
</evidence>
<dbReference type="InterPro" id="IPR006944">
    <property type="entry name" value="Phage/GTA_portal"/>
</dbReference>
<organism evidence="2">
    <name type="scientific">marine sediment metagenome</name>
    <dbReference type="NCBI Taxonomy" id="412755"/>
    <lineage>
        <taxon>unclassified sequences</taxon>
        <taxon>metagenomes</taxon>
        <taxon>ecological metagenomes</taxon>
    </lineage>
</organism>
<comment type="caution">
    <text evidence="2">The sequence shown here is derived from an EMBL/GenBank/DDBJ whole genome shotgun (WGS) entry which is preliminary data.</text>
</comment>
<dbReference type="InterPro" id="IPR006427">
    <property type="entry name" value="Portal_HK97"/>
</dbReference>
<proteinExistence type="predicted"/>
<reference evidence="2" key="1">
    <citation type="journal article" date="2015" name="Nature">
        <title>Complex archaea that bridge the gap between prokaryotes and eukaryotes.</title>
        <authorList>
            <person name="Spang A."/>
            <person name="Saw J.H."/>
            <person name="Jorgensen S.L."/>
            <person name="Zaremba-Niedzwiedzka K."/>
            <person name="Martijn J."/>
            <person name="Lind A.E."/>
            <person name="van Eijk R."/>
            <person name="Schleper C."/>
            <person name="Guy L."/>
            <person name="Ettema T.J."/>
        </authorList>
    </citation>
    <scope>NUCLEOTIDE SEQUENCE</scope>
</reference>
<accession>A0A0F9RR85</accession>
<sequence>MVGILDRLINRARITQPQKPVGTRFPFFRRSRAGELVDHDRALTLTAVWDCVRIISESLAALPWQVFSRRADGGRDRQADQTVDELLNFEANSETSAMDFRATLIAHVLLWGNGYAEIDKTRTGRILALWPLAPDRVEPGRLDDGQLAYRVQQATGDIVVLPADRMLHFRGLGFDGIRGYDVITAVGQAMGTALAMDGYAADFFGNGAHPGGVLEHPDKLGEGGEDAIRASILKSTGPGNWLSPFILEQGMKWTSIGLSPEAAQMIESRRFGVAEIARIFRMPLHKLAELDRSTKANIEAQGIEFVTDTLLPWAVRLEQEVNRKLLPRGGRRRLFTKHKFAGLLRGDVKARGDFFSAMLDRGVWSVNEVRALEDQNPIKGGDVHLVPLNMQNIEDAGKAPDTPGVQGEPGTDGVPGQDGEPGVNGADGTDGQRGQHGESGRDGQAYGPAIQRLLRECVQKLCRMEAGTVEAAHKRHEAAEFVTWSEAFYGEHRVHMTDKLWNTVLSLVELAQGREAGKNAKRNLRTVIESFVTVRCMQSLDEIRESSDMAGLIESWRNGRIDADSDQLMRSLAMPLLFGVVADGSSDND</sequence>
<dbReference type="Pfam" id="PF04860">
    <property type="entry name" value="Phage_portal"/>
    <property type="match status" value="1"/>
</dbReference>
<name>A0A0F9RR85_9ZZZZ</name>
<dbReference type="AlphaFoldDB" id="A0A0F9RR85"/>
<gene>
    <name evidence="2" type="ORF">LCGC14_0863900</name>
</gene>
<dbReference type="NCBIfam" id="TIGR01537">
    <property type="entry name" value="portal_HK97"/>
    <property type="match status" value="1"/>
</dbReference>
<feature type="region of interest" description="Disordered" evidence="1">
    <location>
        <begin position="394"/>
        <end position="445"/>
    </location>
</feature>
<evidence type="ECO:0000313" key="2">
    <source>
        <dbReference type="EMBL" id="KKN27506.1"/>
    </source>
</evidence>
<protein>
    <recommendedName>
        <fullName evidence="3">Phage portal protein</fullName>
    </recommendedName>
</protein>
<evidence type="ECO:0000256" key="1">
    <source>
        <dbReference type="SAM" id="MobiDB-lite"/>
    </source>
</evidence>
<dbReference type="EMBL" id="LAZR01002631">
    <property type="protein sequence ID" value="KKN27506.1"/>
    <property type="molecule type" value="Genomic_DNA"/>
</dbReference>